<evidence type="ECO:0000313" key="8">
    <source>
        <dbReference type="EnsemblMetazoa" id="CPIJ013509-PA"/>
    </source>
</evidence>
<dbReference type="SMART" id="SM00355">
    <property type="entry name" value="ZnF_C2H2"/>
    <property type="match status" value="3"/>
</dbReference>
<dbReference type="OrthoDB" id="6110130at2759"/>
<dbReference type="GO" id="GO:0008270">
    <property type="term" value="F:zinc ion binding"/>
    <property type="evidence" value="ECO:0007669"/>
    <property type="project" value="UniProtKB-KW"/>
</dbReference>
<dbReference type="VEuPathDB" id="VectorBase:CPIJ013509"/>
<feature type="compositionally biased region" description="Basic and acidic residues" evidence="5">
    <location>
        <begin position="167"/>
        <end position="178"/>
    </location>
</feature>
<dbReference type="InterPro" id="IPR050688">
    <property type="entry name" value="Zinc_finger/UBP_domain"/>
</dbReference>
<dbReference type="GO" id="GO:0005634">
    <property type="term" value="C:nucleus"/>
    <property type="evidence" value="ECO:0007669"/>
    <property type="project" value="TreeGrafter"/>
</dbReference>
<gene>
    <name evidence="8" type="primary">6046567</name>
    <name evidence="7" type="ORF">CpipJ_CPIJ013509</name>
</gene>
<dbReference type="STRING" id="7176.B0X272"/>
<protein>
    <recommendedName>
        <fullName evidence="6">C2H2-type domain-containing protein</fullName>
    </recommendedName>
</protein>
<name>B0X272_CULQU</name>
<keyword evidence="3" id="KW-0863">Zinc-finger</keyword>
<feature type="region of interest" description="Disordered" evidence="5">
    <location>
        <begin position="114"/>
        <end position="142"/>
    </location>
</feature>
<evidence type="ECO:0000313" key="9">
    <source>
        <dbReference type="Proteomes" id="UP000002320"/>
    </source>
</evidence>
<dbReference type="KEGG" id="cqu:CpipJ_CPIJ013509"/>
<keyword evidence="2" id="KW-0677">Repeat</keyword>
<evidence type="ECO:0000313" key="7">
    <source>
        <dbReference type="EMBL" id="EDS39002.1"/>
    </source>
</evidence>
<feature type="domain" description="C2H2-type" evidence="6">
    <location>
        <begin position="83"/>
        <end position="104"/>
    </location>
</feature>
<evidence type="ECO:0000259" key="6">
    <source>
        <dbReference type="PROSITE" id="PS00028"/>
    </source>
</evidence>
<dbReference type="eggNOG" id="ENOG502QQXF">
    <property type="taxonomic scope" value="Eukaryota"/>
</dbReference>
<proteinExistence type="predicted"/>
<organism>
    <name type="scientific">Culex quinquefasciatus</name>
    <name type="common">Southern house mosquito</name>
    <name type="synonym">Culex pungens</name>
    <dbReference type="NCBI Taxonomy" id="7176"/>
    <lineage>
        <taxon>Eukaryota</taxon>
        <taxon>Metazoa</taxon>
        <taxon>Ecdysozoa</taxon>
        <taxon>Arthropoda</taxon>
        <taxon>Hexapoda</taxon>
        <taxon>Insecta</taxon>
        <taxon>Pterygota</taxon>
        <taxon>Neoptera</taxon>
        <taxon>Endopterygota</taxon>
        <taxon>Diptera</taxon>
        <taxon>Nematocera</taxon>
        <taxon>Culicoidea</taxon>
        <taxon>Culicidae</taxon>
        <taxon>Culicinae</taxon>
        <taxon>Culicini</taxon>
        <taxon>Culex</taxon>
        <taxon>Culex</taxon>
    </lineage>
</organism>
<keyword evidence="1" id="KW-0479">Metal-binding</keyword>
<keyword evidence="9" id="KW-1185">Reference proteome</keyword>
<feature type="compositionally biased region" description="Gly residues" evidence="5">
    <location>
        <begin position="119"/>
        <end position="129"/>
    </location>
</feature>
<dbReference type="EMBL" id="DS232281">
    <property type="protein sequence ID" value="EDS39002.1"/>
    <property type="molecule type" value="Genomic_DNA"/>
</dbReference>
<dbReference type="EnsemblMetazoa" id="CPIJ013509-RA">
    <property type="protein sequence ID" value="CPIJ013509-PA"/>
    <property type="gene ID" value="CPIJ013509"/>
</dbReference>
<keyword evidence="4" id="KW-0862">Zinc</keyword>
<dbReference type="HOGENOM" id="CLU_1512095_0_0_1"/>
<feature type="domain" description="C2H2-type" evidence="6">
    <location>
        <begin position="10"/>
        <end position="31"/>
    </location>
</feature>
<dbReference type="VEuPathDB" id="VectorBase:CQUJHB004344"/>
<dbReference type="PANTHER" id="PTHR24403">
    <property type="entry name" value="ZINC FINGER PROTEIN"/>
    <property type="match status" value="1"/>
</dbReference>
<dbReference type="Gene3D" id="3.30.160.60">
    <property type="entry name" value="Classic Zinc Finger"/>
    <property type="match status" value="1"/>
</dbReference>
<dbReference type="GO" id="GO:0045944">
    <property type="term" value="P:positive regulation of transcription by RNA polymerase II"/>
    <property type="evidence" value="ECO:0007669"/>
    <property type="project" value="TreeGrafter"/>
</dbReference>
<reference evidence="7" key="1">
    <citation type="submission" date="2007-03" db="EMBL/GenBank/DDBJ databases">
        <title>Annotation of Culex pipiens quinquefasciatus.</title>
        <authorList>
            <consortium name="The Broad Institute Genome Sequencing Platform"/>
            <person name="Atkinson P.W."/>
            <person name="Hemingway J."/>
            <person name="Christensen B.M."/>
            <person name="Higgs S."/>
            <person name="Kodira C."/>
            <person name="Hannick L."/>
            <person name="Megy K."/>
            <person name="O'Leary S."/>
            <person name="Pearson M."/>
            <person name="Haas B.J."/>
            <person name="Mauceli E."/>
            <person name="Wortman J.R."/>
            <person name="Lee N.H."/>
            <person name="Guigo R."/>
            <person name="Stanke M."/>
            <person name="Alvarado L."/>
            <person name="Amedeo P."/>
            <person name="Antoine C.H."/>
            <person name="Arensburger P."/>
            <person name="Bidwell S.L."/>
            <person name="Crawford M."/>
            <person name="Camaro F."/>
            <person name="Devon K."/>
            <person name="Engels R."/>
            <person name="Hammond M."/>
            <person name="Howarth C."/>
            <person name="Koehrsen M."/>
            <person name="Lawson D."/>
            <person name="Montgomery P."/>
            <person name="Nene V."/>
            <person name="Nusbaum C."/>
            <person name="Puiu D."/>
            <person name="Romero-Severson J."/>
            <person name="Severson D.W."/>
            <person name="Shumway M."/>
            <person name="Sisk P."/>
            <person name="Stolte C."/>
            <person name="Zeng Q."/>
            <person name="Eisenstadt E."/>
            <person name="Fraser-Liggett C."/>
            <person name="Strausberg R."/>
            <person name="Galagan J."/>
            <person name="Birren B."/>
            <person name="Collins F.H."/>
        </authorList>
    </citation>
    <scope>NUCLEOTIDE SEQUENCE [LARGE SCALE GENOMIC DNA]</scope>
    <source>
        <strain evidence="7">JHB</strain>
    </source>
</reference>
<reference evidence="8" key="2">
    <citation type="submission" date="2020-05" db="UniProtKB">
        <authorList>
            <consortium name="EnsemblMetazoa"/>
        </authorList>
    </citation>
    <scope>IDENTIFICATION</scope>
    <source>
        <strain evidence="8">JHB</strain>
    </source>
</reference>
<accession>B0X272</accession>
<evidence type="ECO:0000256" key="2">
    <source>
        <dbReference type="ARBA" id="ARBA00022737"/>
    </source>
</evidence>
<evidence type="ECO:0000256" key="1">
    <source>
        <dbReference type="ARBA" id="ARBA00022723"/>
    </source>
</evidence>
<dbReference type="InterPro" id="IPR013087">
    <property type="entry name" value="Znf_C2H2_type"/>
</dbReference>
<dbReference type="AlphaFoldDB" id="B0X272"/>
<evidence type="ECO:0000256" key="5">
    <source>
        <dbReference type="SAM" id="MobiDB-lite"/>
    </source>
</evidence>
<dbReference type="Proteomes" id="UP000002320">
    <property type="component" value="Unassembled WGS sequence"/>
</dbReference>
<sequence>MIYNRPPLNCQKCQYRFFTDQGLERHLLGSHGLVTSSMQEAANKGKDAGRCPVCGRVYQWKLLNHVSRDHNMTLKPAHLSYKCTVCTATFGMYKQFESHVYSAHSTVAKKALDNKKPGGAAGGQAGGSSGTPTRAGAGGDSLLKPLKINDEITIIPQPTAGGGSRGKPIEIESHVIGE</sequence>
<evidence type="ECO:0000256" key="3">
    <source>
        <dbReference type="ARBA" id="ARBA00022771"/>
    </source>
</evidence>
<feature type="region of interest" description="Disordered" evidence="5">
    <location>
        <begin position="155"/>
        <end position="178"/>
    </location>
</feature>
<dbReference type="InParanoid" id="B0X272"/>
<evidence type="ECO:0000256" key="4">
    <source>
        <dbReference type="ARBA" id="ARBA00022833"/>
    </source>
</evidence>
<dbReference type="PROSITE" id="PS00028">
    <property type="entry name" value="ZINC_FINGER_C2H2_1"/>
    <property type="match status" value="2"/>
</dbReference>
<dbReference type="PANTHER" id="PTHR24403:SF106">
    <property type="entry name" value="PR_SET DOMAIN 13"/>
    <property type="match status" value="1"/>
</dbReference>